<dbReference type="InterPro" id="IPR002156">
    <property type="entry name" value="RNaseH_domain"/>
</dbReference>
<dbReference type="Proteomes" id="UP000478052">
    <property type="component" value="Unassembled WGS sequence"/>
</dbReference>
<dbReference type="GO" id="GO:0004523">
    <property type="term" value="F:RNA-DNA hybrid ribonuclease activity"/>
    <property type="evidence" value="ECO:0007669"/>
    <property type="project" value="InterPro"/>
</dbReference>
<sequence>SAGYAFFIPELQVSFSNNLPPSSSSFTAECYAITEALQLILNFASKNYLIASDSMSCSLQALNSNPFNSHLSPLILRIKSLIFILNQLNYNIQFLWVPSHTGIHGNEVADNLAKSSSSLIFLPFTQLPHSDFIPLIKQYTSNMWLSLWNDLPVDFASRYRNITPNIPKKNLV</sequence>
<organism evidence="2 3">
    <name type="scientific">Aphis craccivora</name>
    <name type="common">Cowpea aphid</name>
    <dbReference type="NCBI Taxonomy" id="307492"/>
    <lineage>
        <taxon>Eukaryota</taxon>
        <taxon>Metazoa</taxon>
        <taxon>Ecdysozoa</taxon>
        <taxon>Arthropoda</taxon>
        <taxon>Hexapoda</taxon>
        <taxon>Insecta</taxon>
        <taxon>Pterygota</taxon>
        <taxon>Neoptera</taxon>
        <taxon>Paraneoptera</taxon>
        <taxon>Hemiptera</taxon>
        <taxon>Sternorrhyncha</taxon>
        <taxon>Aphidomorpha</taxon>
        <taxon>Aphidoidea</taxon>
        <taxon>Aphididae</taxon>
        <taxon>Aphidini</taxon>
        <taxon>Aphis</taxon>
        <taxon>Aphis</taxon>
    </lineage>
</organism>
<keyword evidence="2" id="KW-0695">RNA-directed DNA polymerase</keyword>
<keyword evidence="3" id="KW-1185">Reference proteome</keyword>
<dbReference type="OrthoDB" id="411823at2759"/>
<accession>A0A6G0YKJ4</accession>
<name>A0A6G0YKJ4_APHCR</name>
<proteinExistence type="predicted"/>
<dbReference type="Gene3D" id="3.30.420.10">
    <property type="entry name" value="Ribonuclease H-like superfamily/Ribonuclease H"/>
    <property type="match status" value="1"/>
</dbReference>
<dbReference type="AlphaFoldDB" id="A0A6G0YKJ4"/>
<feature type="domain" description="RNase H type-1" evidence="1">
    <location>
        <begin position="1"/>
        <end position="118"/>
    </location>
</feature>
<dbReference type="SUPFAM" id="SSF53098">
    <property type="entry name" value="Ribonuclease H-like"/>
    <property type="match status" value="1"/>
</dbReference>
<dbReference type="InterPro" id="IPR036397">
    <property type="entry name" value="RNaseH_sf"/>
</dbReference>
<dbReference type="Pfam" id="PF00075">
    <property type="entry name" value="RNase_H"/>
    <property type="match status" value="1"/>
</dbReference>
<protein>
    <submittedName>
        <fullName evidence="2">RNA-directed DNA polymerase from mobile element jockey</fullName>
    </submittedName>
</protein>
<evidence type="ECO:0000313" key="2">
    <source>
        <dbReference type="EMBL" id="KAF0757415.1"/>
    </source>
</evidence>
<dbReference type="EMBL" id="VUJU01003586">
    <property type="protein sequence ID" value="KAF0757415.1"/>
    <property type="molecule type" value="Genomic_DNA"/>
</dbReference>
<comment type="caution">
    <text evidence="2">The sequence shown here is derived from an EMBL/GenBank/DDBJ whole genome shotgun (WGS) entry which is preliminary data.</text>
</comment>
<dbReference type="GO" id="GO:0003964">
    <property type="term" value="F:RNA-directed DNA polymerase activity"/>
    <property type="evidence" value="ECO:0007669"/>
    <property type="project" value="UniProtKB-KW"/>
</dbReference>
<reference evidence="2 3" key="1">
    <citation type="submission" date="2019-08" db="EMBL/GenBank/DDBJ databases">
        <title>Whole genome of Aphis craccivora.</title>
        <authorList>
            <person name="Voronova N.V."/>
            <person name="Shulinski R.S."/>
            <person name="Bandarenka Y.V."/>
            <person name="Zhorov D.G."/>
            <person name="Warner D."/>
        </authorList>
    </citation>
    <scope>NUCLEOTIDE SEQUENCE [LARGE SCALE GENOMIC DNA]</scope>
    <source>
        <strain evidence="2">180601</strain>
        <tissue evidence="2">Whole Body</tissue>
    </source>
</reference>
<dbReference type="CDD" id="cd09276">
    <property type="entry name" value="Rnase_HI_RT_non_LTR"/>
    <property type="match status" value="1"/>
</dbReference>
<keyword evidence="2" id="KW-0808">Transferase</keyword>
<evidence type="ECO:0000259" key="1">
    <source>
        <dbReference type="PROSITE" id="PS50879"/>
    </source>
</evidence>
<dbReference type="GO" id="GO:0003676">
    <property type="term" value="F:nucleic acid binding"/>
    <property type="evidence" value="ECO:0007669"/>
    <property type="project" value="InterPro"/>
</dbReference>
<dbReference type="InterPro" id="IPR012337">
    <property type="entry name" value="RNaseH-like_sf"/>
</dbReference>
<feature type="non-terminal residue" evidence="2">
    <location>
        <position position="1"/>
    </location>
</feature>
<evidence type="ECO:0000313" key="3">
    <source>
        <dbReference type="Proteomes" id="UP000478052"/>
    </source>
</evidence>
<keyword evidence="2" id="KW-0548">Nucleotidyltransferase</keyword>
<dbReference type="PROSITE" id="PS50879">
    <property type="entry name" value="RNASE_H_1"/>
    <property type="match status" value="1"/>
</dbReference>
<gene>
    <name evidence="2" type="ORF">FWK35_00018855</name>
</gene>